<evidence type="ECO:0000256" key="11">
    <source>
        <dbReference type="ARBA" id="ARBA00022679"/>
    </source>
</evidence>
<dbReference type="InterPro" id="IPR024692">
    <property type="entry name" value="PTS_EI"/>
</dbReference>
<dbReference type="Gene3D" id="3.20.20.60">
    <property type="entry name" value="Phosphoenolpyruvate-binding domains"/>
    <property type="match status" value="1"/>
</dbReference>
<comment type="catalytic activity">
    <reaction evidence="1 17">
        <text>L-histidyl-[protein] + phosphoenolpyruvate = N(pros)-phospho-L-histidyl-[protein] + pyruvate</text>
        <dbReference type="Rhea" id="RHEA:23880"/>
        <dbReference type="Rhea" id="RHEA-COMP:9745"/>
        <dbReference type="Rhea" id="RHEA-COMP:9746"/>
        <dbReference type="ChEBI" id="CHEBI:15361"/>
        <dbReference type="ChEBI" id="CHEBI:29979"/>
        <dbReference type="ChEBI" id="CHEBI:58702"/>
        <dbReference type="ChEBI" id="CHEBI:64837"/>
        <dbReference type="EC" id="2.7.3.9"/>
    </reaction>
</comment>
<dbReference type="Gene3D" id="3.50.30.10">
    <property type="entry name" value="Phosphohistidine domain"/>
    <property type="match status" value="1"/>
</dbReference>
<dbReference type="GO" id="GO:0016301">
    <property type="term" value="F:kinase activity"/>
    <property type="evidence" value="ECO:0007669"/>
    <property type="project" value="UniProtKB-KW"/>
</dbReference>
<dbReference type="PANTHER" id="PTHR46244:SF3">
    <property type="entry name" value="PHOSPHOENOLPYRUVATE-PROTEIN PHOSPHOTRANSFERASE"/>
    <property type="match status" value="1"/>
</dbReference>
<organism evidence="26 27">
    <name type="scientific">Chlorobium phaeobacteroides (strain DSM 266 / SMG 266 / 2430)</name>
    <dbReference type="NCBI Taxonomy" id="290317"/>
    <lineage>
        <taxon>Bacteria</taxon>
        <taxon>Pseudomonadati</taxon>
        <taxon>Chlorobiota</taxon>
        <taxon>Chlorobiia</taxon>
        <taxon>Chlorobiales</taxon>
        <taxon>Chlorobiaceae</taxon>
        <taxon>Chlorobium/Pelodictyon group</taxon>
        <taxon>Chlorobium</taxon>
    </lineage>
</organism>
<dbReference type="AlphaFoldDB" id="A1BDC3"/>
<protein>
    <recommendedName>
        <fullName evidence="7 17">Phosphoenolpyruvate-protein phosphotransferase</fullName>
        <ecNumber evidence="6 17">2.7.3.9</ecNumber>
    </recommendedName>
    <alternativeName>
        <fullName evidence="16 17">Phosphotransferase system, enzyme I</fullName>
    </alternativeName>
</protein>
<feature type="coiled-coil region" evidence="21">
    <location>
        <begin position="55"/>
        <end position="94"/>
    </location>
</feature>
<dbReference type="eggNOG" id="COG1080">
    <property type="taxonomic scope" value="Bacteria"/>
</dbReference>
<keyword evidence="15 17" id="KW-0460">Magnesium</keyword>
<dbReference type="HOGENOM" id="CLU_007308_7_0_10"/>
<dbReference type="GO" id="GO:0005737">
    <property type="term" value="C:cytoplasm"/>
    <property type="evidence" value="ECO:0007669"/>
    <property type="project" value="UniProtKB-SubCell"/>
</dbReference>
<dbReference type="InterPro" id="IPR036618">
    <property type="entry name" value="PtsI_HPr-bd_sf"/>
</dbReference>
<dbReference type="Pfam" id="PF02896">
    <property type="entry name" value="PEP-utilizers_C"/>
    <property type="match status" value="1"/>
</dbReference>
<dbReference type="InterPro" id="IPR040442">
    <property type="entry name" value="Pyrv_kinase-like_dom_sf"/>
</dbReference>
<dbReference type="InterPro" id="IPR036637">
    <property type="entry name" value="Phosphohistidine_dom_sf"/>
</dbReference>
<dbReference type="SUPFAM" id="SSF51621">
    <property type="entry name" value="Phosphoenolpyruvate/pyruvate domain"/>
    <property type="match status" value="1"/>
</dbReference>
<dbReference type="InterPro" id="IPR008279">
    <property type="entry name" value="PEP-util_enz_mobile_dom"/>
</dbReference>
<evidence type="ECO:0000256" key="7">
    <source>
        <dbReference type="ARBA" id="ARBA00016544"/>
    </source>
</evidence>
<keyword evidence="9 17" id="KW-0963">Cytoplasm</keyword>
<comment type="similarity">
    <text evidence="5 17">Belongs to the PEP-utilizing enzyme family.</text>
</comment>
<evidence type="ECO:0000313" key="27">
    <source>
        <dbReference type="Proteomes" id="UP000008701"/>
    </source>
</evidence>
<evidence type="ECO:0000256" key="2">
    <source>
        <dbReference type="ARBA" id="ARBA00001946"/>
    </source>
</evidence>
<keyword evidence="12 17" id="KW-0598">Phosphotransferase system</keyword>
<dbReference type="EMBL" id="CP000492">
    <property type="protein sequence ID" value="ABL64400.1"/>
    <property type="molecule type" value="Genomic_DNA"/>
</dbReference>
<feature type="binding site" evidence="20">
    <location>
        <position position="461"/>
    </location>
    <ligand>
        <name>Mg(2+)</name>
        <dbReference type="ChEBI" id="CHEBI:18420"/>
    </ligand>
</feature>
<keyword evidence="26" id="KW-0670">Pyruvate</keyword>
<dbReference type="EC" id="2.7.3.9" evidence="6 17"/>
<evidence type="ECO:0000259" key="25">
    <source>
        <dbReference type="Pfam" id="PF05524"/>
    </source>
</evidence>
<feature type="active site" description="Tele-phosphohistidine intermediate" evidence="18">
    <location>
        <position position="221"/>
    </location>
</feature>
<evidence type="ECO:0000256" key="3">
    <source>
        <dbReference type="ARBA" id="ARBA00002728"/>
    </source>
</evidence>
<evidence type="ECO:0000256" key="9">
    <source>
        <dbReference type="ARBA" id="ARBA00022490"/>
    </source>
</evidence>
<dbReference type="GO" id="GO:0008965">
    <property type="term" value="F:phosphoenolpyruvate-protein phosphotransferase activity"/>
    <property type="evidence" value="ECO:0007669"/>
    <property type="project" value="UniProtKB-EC"/>
</dbReference>
<reference evidence="26 27" key="1">
    <citation type="submission" date="2006-12" db="EMBL/GenBank/DDBJ databases">
        <title>Complete sequence of Chlorobium phaeobacteroides DSM 266.</title>
        <authorList>
            <consortium name="US DOE Joint Genome Institute"/>
            <person name="Copeland A."/>
            <person name="Lucas S."/>
            <person name="Lapidus A."/>
            <person name="Barry K."/>
            <person name="Detter J.C."/>
            <person name="Glavina del Rio T."/>
            <person name="Hammon N."/>
            <person name="Israni S."/>
            <person name="Pitluck S."/>
            <person name="Goltsman E."/>
            <person name="Schmutz J."/>
            <person name="Larimer F."/>
            <person name="Land M."/>
            <person name="Hauser L."/>
            <person name="Mikhailova N."/>
            <person name="Li T."/>
            <person name="Overmann J."/>
            <person name="Bryant D.A."/>
            <person name="Richardson P."/>
        </authorList>
    </citation>
    <scope>NUCLEOTIDE SEQUENCE [LARGE SCALE GENOMIC DNA]</scope>
    <source>
        <strain evidence="26 27">DSM 266</strain>
    </source>
</reference>
<feature type="binding site" evidence="19">
    <location>
        <begin position="484"/>
        <end position="485"/>
    </location>
    <ligand>
        <name>phosphoenolpyruvate</name>
        <dbReference type="ChEBI" id="CHEBI:58702"/>
    </ligand>
</feature>
<dbReference type="PANTHER" id="PTHR46244">
    <property type="entry name" value="PHOSPHOENOLPYRUVATE-PROTEIN PHOSPHOTRANSFERASE"/>
    <property type="match status" value="1"/>
</dbReference>
<dbReference type="Pfam" id="PF00391">
    <property type="entry name" value="PEP-utilizers"/>
    <property type="match status" value="1"/>
</dbReference>
<gene>
    <name evidence="26" type="ordered locus">Cpha266_0341</name>
</gene>
<accession>A1BDC3</accession>
<dbReference type="InterPro" id="IPR015813">
    <property type="entry name" value="Pyrv/PenolPyrv_kinase-like_dom"/>
</dbReference>
<dbReference type="SUPFAM" id="SSF52009">
    <property type="entry name" value="Phosphohistidine domain"/>
    <property type="match status" value="1"/>
</dbReference>
<evidence type="ECO:0000256" key="16">
    <source>
        <dbReference type="ARBA" id="ARBA00033235"/>
    </source>
</evidence>
<feature type="domain" description="Phosphotransferase system enzyme I N-terminal" evidence="25">
    <location>
        <begin position="37"/>
        <end position="160"/>
    </location>
</feature>
<evidence type="ECO:0000256" key="1">
    <source>
        <dbReference type="ARBA" id="ARBA00000683"/>
    </source>
</evidence>
<dbReference type="PRINTS" id="PR01736">
    <property type="entry name" value="PHPHTRNFRASE"/>
</dbReference>
<dbReference type="STRING" id="290317.Cpha266_0341"/>
<proteinExistence type="inferred from homology"/>
<dbReference type="InterPro" id="IPR000121">
    <property type="entry name" value="PEP_util_C"/>
</dbReference>
<evidence type="ECO:0000256" key="12">
    <source>
        <dbReference type="ARBA" id="ARBA00022683"/>
    </source>
</evidence>
<evidence type="ECO:0000256" key="4">
    <source>
        <dbReference type="ARBA" id="ARBA00004496"/>
    </source>
</evidence>
<feature type="binding site" evidence="19">
    <location>
        <position position="364"/>
    </location>
    <ligand>
        <name>phosphoenolpyruvate</name>
        <dbReference type="ChEBI" id="CHEBI:58702"/>
    </ligand>
</feature>
<dbReference type="Proteomes" id="UP000008701">
    <property type="component" value="Chromosome"/>
</dbReference>
<dbReference type="InterPro" id="IPR050499">
    <property type="entry name" value="PEP-utilizing_PTS_enzyme"/>
</dbReference>
<feature type="region of interest" description="Disordered" evidence="22">
    <location>
        <begin position="1"/>
        <end position="35"/>
    </location>
</feature>
<feature type="domain" description="PEP-utilising enzyme mobile" evidence="23">
    <location>
        <begin position="184"/>
        <end position="257"/>
    </location>
</feature>
<feature type="binding site" evidence="19">
    <location>
        <position position="495"/>
    </location>
    <ligand>
        <name>phosphoenolpyruvate</name>
        <dbReference type="ChEBI" id="CHEBI:58702"/>
    </ligand>
</feature>
<keyword evidence="10 17" id="KW-0762">Sugar transport</keyword>
<dbReference type="KEGG" id="cph:Cpha266_0341"/>
<keyword evidence="27" id="KW-1185">Reference proteome</keyword>
<feature type="active site" description="Proton donor" evidence="18">
    <location>
        <position position="532"/>
    </location>
</feature>
<feature type="binding site" evidence="20">
    <location>
        <position position="485"/>
    </location>
    <ligand>
        <name>Mg(2+)</name>
        <dbReference type="ChEBI" id="CHEBI:18420"/>
    </ligand>
</feature>
<evidence type="ECO:0000256" key="17">
    <source>
        <dbReference type="PIRNR" id="PIRNR000732"/>
    </source>
</evidence>
<evidence type="ECO:0000256" key="13">
    <source>
        <dbReference type="ARBA" id="ARBA00022723"/>
    </source>
</evidence>
<keyword evidence="14 17" id="KW-0418">Kinase</keyword>
<evidence type="ECO:0000256" key="21">
    <source>
        <dbReference type="SAM" id="Coils"/>
    </source>
</evidence>
<evidence type="ECO:0000313" key="26">
    <source>
        <dbReference type="EMBL" id="ABL64400.1"/>
    </source>
</evidence>
<evidence type="ECO:0000256" key="19">
    <source>
        <dbReference type="PIRSR" id="PIRSR000732-2"/>
    </source>
</evidence>
<evidence type="ECO:0000259" key="23">
    <source>
        <dbReference type="Pfam" id="PF00391"/>
    </source>
</evidence>
<comment type="subcellular location">
    <subcellularLocation>
        <location evidence="4 17">Cytoplasm</location>
    </subcellularLocation>
</comment>
<evidence type="ECO:0000259" key="24">
    <source>
        <dbReference type="Pfam" id="PF02896"/>
    </source>
</evidence>
<dbReference type="GO" id="GO:0046872">
    <property type="term" value="F:metal ion binding"/>
    <property type="evidence" value="ECO:0007669"/>
    <property type="project" value="UniProtKB-KW"/>
</dbReference>
<evidence type="ECO:0000256" key="14">
    <source>
        <dbReference type="ARBA" id="ARBA00022777"/>
    </source>
</evidence>
<keyword evidence="11 17" id="KW-0808">Transferase</keyword>
<feature type="domain" description="PEP-utilising enzyme C-terminal" evidence="24">
    <location>
        <begin position="288"/>
        <end position="569"/>
    </location>
</feature>
<dbReference type="Gene3D" id="1.10.274.10">
    <property type="entry name" value="PtsI, HPr-binding domain"/>
    <property type="match status" value="1"/>
</dbReference>
<dbReference type="InterPro" id="IPR008731">
    <property type="entry name" value="PTS_EIN"/>
</dbReference>
<evidence type="ECO:0000256" key="8">
    <source>
        <dbReference type="ARBA" id="ARBA00022448"/>
    </source>
</evidence>
<dbReference type="RefSeq" id="WP_011744234.1">
    <property type="nucleotide sequence ID" value="NC_008639.1"/>
</dbReference>
<dbReference type="Pfam" id="PF05524">
    <property type="entry name" value="PEP-utilisers_N"/>
    <property type="match status" value="1"/>
</dbReference>
<dbReference type="PROSITE" id="PS00742">
    <property type="entry name" value="PEP_ENZYMES_2"/>
    <property type="match status" value="1"/>
</dbReference>
<evidence type="ECO:0000256" key="6">
    <source>
        <dbReference type="ARBA" id="ARBA00012232"/>
    </source>
</evidence>
<dbReference type="InterPro" id="IPR006318">
    <property type="entry name" value="PTS_EI-like"/>
</dbReference>
<comment type="function">
    <text evidence="3 17">General (non sugar-specific) component of the phosphoenolpyruvate-dependent sugar phosphotransferase system (sugar PTS). This major carbohydrate active-transport system catalyzes the phosphorylation of incoming sugar substrates concomitantly with their translocation across the cell membrane. Enzyme I transfers the phosphoryl group from phosphoenolpyruvate (PEP) to the phosphoryl carrier protein (HPr).</text>
</comment>
<keyword evidence="13 17" id="KW-0479">Metal-binding</keyword>
<dbReference type="InterPro" id="IPR023151">
    <property type="entry name" value="PEP_util_CS"/>
</dbReference>
<evidence type="ECO:0000256" key="15">
    <source>
        <dbReference type="ARBA" id="ARBA00022842"/>
    </source>
</evidence>
<dbReference type="PIRSF" id="PIRSF000732">
    <property type="entry name" value="PTS_enzyme_I"/>
    <property type="match status" value="1"/>
</dbReference>
<evidence type="ECO:0000256" key="18">
    <source>
        <dbReference type="PIRSR" id="PIRSR000732-1"/>
    </source>
</evidence>
<dbReference type="SUPFAM" id="SSF47831">
    <property type="entry name" value="Enzyme I of the PEP:sugar phosphotransferase system HPr-binding (sub)domain"/>
    <property type="match status" value="1"/>
</dbReference>
<evidence type="ECO:0000256" key="22">
    <source>
        <dbReference type="SAM" id="MobiDB-lite"/>
    </source>
</evidence>
<feature type="binding site" evidence="19">
    <location>
        <position position="328"/>
    </location>
    <ligand>
        <name>phosphoenolpyruvate</name>
        <dbReference type="ChEBI" id="CHEBI:58702"/>
    </ligand>
</feature>
<evidence type="ECO:0000256" key="5">
    <source>
        <dbReference type="ARBA" id="ARBA00007837"/>
    </source>
</evidence>
<dbReference type="OrthoDB" id="9765468at2"/>
<keyword evidence="21" id="KW-0175">Coiled coil</keyword>
<comment type="cofactor">
    <cofactor evidence="2 17 20">
        <name>Mg(2+)</name>
        <dbReference type="ChEBI" id="CHEBI:18420"/>
    </cofactor>
</comment>
<evidence type="ECO:0000256" key="10">
    <source>
        <dbReference type="ARBA" id="ARBA00022597"/>
    </source>
</evidence>
<dbReference type="GO" id="GO:0009401">
    <property type="term" value="P:phosphoenolpyruvate-dependent sugar phosphotransferase system"/>
    <property type="evidence" value="ECO:0007669"/>
    <property type="project" value="UniProtKB-KW"/>
</dbReference>
<sequence>MPEQKKNTLKGVLPSKKQSRSNRSDGGNIKPHEATFNGIGTSRGIAIGECYAYEKEQYEHEITSLDNDNIEAEIERFIEAVHRSEKELKKIERVTTRKLGKGYANIFQAQIMMLQDPMLIDSISLRIRSEMIPAHLVIEEEFGHYHEKFKSSDDVVFQERADDFFDIKNRILRNLHVRKMLSWIPEGTIVVSDHFCPGDIILLSRSNVKGFLSDSGGKTSHISLICKSLNIPMVAGLGNFSQNAVSGTQMIIDGSSGTVIIHPEEKTIQLYQEKQKAEKQSNADASLTATLPASTKCGVRINFFSNIDFKEELLGLKETGSEGIGLFRSENLFIDGTKVPGESEQYHYYREMSETVAPQPFVVRLFDIGGDKLIYSPIREPNPNLGWRGIRILIDVPEILENQLRAVIRANALGNINILIPMITSLDEIMTICAMVDRLHAEVIEQTGVAGEKPELGAMIEVPAAVEIIDEITKCVDFISLGTNDLTQYTLAVDRNNVIVQDLFEKFHPAIIRQLHRVIATAQKNHCRVALCGDMGSDPLALPFLIGCGLRKFSVVSADIANLKRFVSRYSVAETEALALECIKLDSAQKIKACLETFQAEH</sequence>
<keyword evidence="8 17" id="KW-0813">Transport</keyword>
<name>A1BDC3_CHLPD</name>
<dbReference type="NCBIfam" id="TIGR01417">
    <property type="entry name" value="PTS_I_fam"/>
    <property type="match status" value="1"/>
</dbReference>
<evidence type="ECO:0000256" key="20">
    <source>
        <dbReference type="PIRSR" id="PIRSR000732-3"/>
    </source>
</evidence>